<dbReference type="Pfam" id="PF12670">
    <property type="entry name" value="DUF3792"/>
    <property type="match status" value="1"/>
</dbReference>
<dbReference type="AlphaFoldDB" id="A0A3E4LF23"/>
<keyword evidence="1" id="KW-1133">Transmembrane helix</keyword>
<protein>
    <submittedName>
        <fullName evidence="2">TIGR04086 family membrane protein</fullName>
    </submittedName>
</protein>
<feature type="transmembrane region" description="Helical" evidence="1">
    <location>
        <begin position="73"/>
        <end position="96"/>
    </location>
</feature>
<reference evidence="2 4" key="1">
    <citation type="submission" date="2018-08" db="EMBL/GenBank/DDBJ databases">
        <title>A genome reference for cultivated species of the human gut microbiota.</title>
        <authorList>
            <person name="Zou Y."/>
            <person name="Xue W."/>
            <person name="Luo G."/>
        </authorList>
    </citation>
    <scope>NUCLEOTIDE SEQUENCE [LARGE SCALE GENOMIC DNA]</scope>
    <source>
        <strain evidence="2 4">OM03-2</strain>
    </source>
</reference>
<dbReference type="Proteomes" id="UP000358366">
    <property type="component" value="Unassembled WGS sequence"/>
</dbReference>
<evidence type="ECO:0000256" key="1">
    <source>
        <dbReference type="SAM" id="Phobius"/>
    </source>
</evidence>
<dbReference type="InterPro" id="IPR023804">
    <property type="entry name" value="DUF3792_TM"/>
</dbReference>
<reference evidence="3 5" key="2">
    <citation type="submission" date="2019-07" db="EMBL/GenBank/DDBJ databases">
        <authorList>
            <person name="Hibberd C M."/>
            <person name="Gehrig L. J."/>
            <person name="Chang H.-W."/>
            <person name="Venkatesh S."/>
        </authorList>
    </citation>
    <scope>NUCLEOTIDE SEQUENCE [LARGE SCALE GENOMIC DNA]</scope>
    <source>
        <strain evidence="3">Dorea_formicigenerans_SSTS_Bg7063</strain>
    </source>
</reference>
<keyword evidence="1" id="KW-0812">Transmembrane</keyword>
<sequence length="123" mass="13530">MENMQKNIKVIWWIKSLLASYIVTGILLLVLTFFMYKFELNEKIVSAAIVGIYVVSTLIGGMIIGKLTKSKRYLWGMVLGIIYFVLLLLITLGVYRTLNGDSVSIVTSLILCAGGGMTGGMIS</sequence>
<evidence type="ECO:0000313" key="4">
    <source>
        <dbReference type="Proteomes" id="UP000260841"/>
    </source>
</evidence>
<dbReference type="Proteomes" id="UP000260841">
    <property type="component" value="Unassembled WGS sequence"/>
</dbReference>
<name>A0A3E4LF23_9FIRM</name>
<accession>A0A3E4LF23</accession>
<dbReference type="RefSeq" id="WP_005331600.1">
    <property type="nucleotide sequence ID" value="NZ_CABHNI010000013.1"/>
</dbReference>
<evidence type="ECO:0000313" key="3">
    <source>
        <dbReference type="EMBL" id="VUW96830.1"/>
    </source>
</evidence>
<gene>
    <name evidence="3" type="ORF">DFSSTS7063_00625</name>
    <name evidence="2" type="ORF">DXB36_14320</name>
</gene>
<keyword evidence="1" id="KW-0472">Membrane</keyword>
<dbReference type="NCBIfam" id="TIGR04086">
    <property type="entry name" value="TIGR04086_membr"/>
    <property type="match status" value="1"/>
</dbReference>
<dbReference type="EMBL" id="CABHNI010000013">
    <property type="protein sequence ID" value="VUW96830.1"/>
    <property type="molecule type" value="Genomic_DNA"/>
</dbReference>
<organism evidence="2 4">
    <name type="scientific">Dorea formicigenerans</name>
    <dbReference type="NCBI Taxonomy" id="39486"/>
    <lineage>
        <taxon>Bacteria</taxon>
        <taxon>Bacillati</taxon>
        <taxon>Bacillota</taxon>
        <taxon>Clostridia</taxon>
        <taxon>Lachnospirales</taxon>
        <taxon>Lachnospiraceae</taxon>
        <taxon>Dorea</taxon>
    </lineage>
</organism>
<dbReference type="EMBL" id="QSVB01000020">
    <property type="protein sequence ID" value="RGN88068.1"/>
    <property type="molecule type" value="Genomic_DNA"/>
</dbReference>
<dbReference type="GeneID" id="92864041"/>
<proteinExistence type="predicted"/>
<feature type="transmembrane region" description="Helical" evidence="1">
    <location>
        <begin position="102"/>
        <end position="122"/>
    </location>
</feature>
<evidence type="ECO:0000313" key="5">
    <source>
        <dbReference type="Proteomes" id="UP000358366"/>
    </source>
</evidence>
<feature type="transmembrane region" description="Helical" evidence="1">
    <location>
        <begin position="44"/>
        <end position="64"/>
    </location>
</feature>
<evidence type="ECO:0000313" key="2">
    <source>
        <dbReference type="EMBL" id="RGN88068.1"/>
    </source>
</evidence>
<feature type="transmembrane region" description="Helical" evidence="1">
    <location>
        <begin position="12"/>
        <end position="38"/>
    </location>
</feature>